<evidence type="ECO:0000256" key="5">
    <source>
        <dbReference type="ARBA" id="ARBA00023136"/>
    </source>
</evidence>
<dbReference type="PANTHER" id="PTHR45339">
    <property type="entry name" value="HYBRID SIGNAL TRANSDUCTION HISTIDINE KINASE J"/>
    <property type="match status" value="1"/>
</dbReference>
<evidence type="ECO:0000256" key="1">
    <source>
        <dbReference type="ARBA" id="ARBA00004370"/>
    </source>
</evidence>
<feature type="transmembrane region" description="Helical" evidence="8">
    <location>
        <begin position="240"/>
        <end position="258"/>
    </location>
</feature>
<evidence type="ECO:0008006" key="13">
    <source>
        <dbReference type="Google" id="ProtNLM"/>
    </source>
</evidence>
<feature type="compositionally biased region" description="Basic and acidic residues" evidence="7">
    <location>
        <begin position="750"/>
        <end position="770"/>
    </location>
</feature>
<dbReference type="SMART" id="SM00388">
    <property type="entry name" value="HisKA"/>
    <property type="match status" value="1"/>
</dbReference>
<dbReference type="Proteomes" id="UP001497512">
    <property type="component" value="Chromosome 14"/>
</dbReference>
<proteinExistence type="predicted"/>
<dbReference type="SUPFAM" id="SSF55874">
    <property type="entry name" value="ATPase domain of HSP90 chaperone/DNA topoisomerase II/histidine kinase"/>
    <property type="match status" value="2"/>
</dbReference>
<gene>
    <name evidence="11" type="ORF">CSSPTR1EN2_LOCUS7048</name>
</gene>
<evidence type="ECO:0000256" key="2">
    <source>
        <dbReference type="ARBA" id="ARBA00022553"/>
    </source>
</evidence>
<dbReference type="SMART" id="SM00387">
    <property type="entry name" value="HATPase_c"/>
    <property type="match status" value="1"/>
</dbReference>
<dbReference type="InterPro" id="IPR036097">
    <property type="entry name" value="HisK_dim/P_sf"/>
</dbReference>
<dbReference type="Gene3D" id="1.10.287.130">
    <property type="match status" value="1"/>
</dbReference>
<evidence type="ECO:0000256" key="4">
    <source>
        <dbReference type="ARBA" id="ARBA00022989"/>
    </source>
</evidence>
<dbReference type="InterPro" id="IPR036890">
    <property type="entry name" value="HATPase_C_sf"/>
</dbReference>
<keyword evidence="2 6" id="KW-0597">Phosphoprotein</keyword>
<dbReference type="Gene3D" id="3.30.450.350">
    <property type="entry name" value="CHASE domain"/>
    <property type="match status" value="1"/>
</dbReference>
<dbReference type="InterPro" id="IPR006189">
    <property type="entry name" value="CHASE_dom"/>
</dbReference>
<feature type="transmembrane region" description="Helical" evidence="8">
    <location>
        <begin position="35"/>
        <end position="55"/>
    </location>
</feature>
<keyword evidence="3 8" id="KW-0812">Transmembrane</keyword>
<comment type="subcellular location">
    <subcellularLocation>
        <location evidence="1">Membrane</location>
    </subcellularLocation>
</comment>
<evidence type="ECO:0000313" key="12">
    <source>
        <dbReference type="Proteomes" id="UP001497512"/>
    </source>
</evidence>
<dbReference type="InterPro" id="IPR011006">
    <property type="entry name" value="CheY-like_superfamily"/>
</dbReference>
<evidence type="ECO:0000256" key="6">
    <source>
        <dbReference type="PROSITE-ProRule" id="PRU00169"/>
    </source>
</evidence>
<dbReference type="SMART" id="SM01079">
    <property type="entry name" value="CHASE"/>
    <property type="match status" value="1"/>
</dbReference>
<dbReference type="Pfam" id="PF24896">
    <property type="entry name" value="Receiver_CRE1"/>
    <property type="match status" value="1"/>
</dbReference>
<feature type="modified residue" description="4-aspartylphosphate" evidence="6">
    <location>
        <position position="965"/>
    </location>
</feature>
<dbReference type="SUPFAM" id="SSF47384">
    <property type="entry name" value="Homodimeric domain of signal transducing histidine kinase"/>
    <property type="match status" value="1"/>
</dbReference>
<dbReference type="CDD" id="cd00082">
    <property type="entry name" value="HisKA"/>
    <property type="match status" value="1"/>
</dbReference>
<accession>A0ABP0TSW6</accession>
<dbReference type="Pfam" id="PF03924">
    <property type="entry name" value="CHASE"/>
    <property type="match status" value="1"/>
</dbReference>
<keyword evidence="5 8" id="KW-0472">Membrane</keyword>
<dbReference type="Pfam" id="PF00072">
    <property type="entry name" value="Response_reg"/>
    <property type="match status" value="1"/>
</dbReference>
<reference evidence="11" key="1">
    <citation type="submission" date="2024-02" db="EMBL/GenBank/DDBJ databases">
        <authorList>
            <consortium name="ELIXIR-Norway"/>
            <consortium name="Elixir Norway"/>
        </authorList>
    </citation>
    <scope>NUCLEOTIDE SEQUENCE</scope>
</reference>
<dbReference type="PANTHER" id="PTHR45339:SF6">
    <property type="entry name" value="SENSORY HISTIDINE PROTEIN KINASE"/>
    <property type="match status" value="1"/>
</dbReference>
<keyword evidence="4 8" id="KW-1133">Transmembrane helix</keyword>
<dbReference type="EMBL" id="OZ019906">
    <property type="protein sequence ID" value="CAK9203762.1"/>
    <property type="molecule type" value="Genomic_DNA"/>
</dbReference>
<dbReference type="InterPro" id="IPR003594">
    <property type="entry name" value="HATPase_dom"/>
</dbReference>
<sequence>MQNEIMGSSTTGRKVVSSGAGLSSSWTCRFLRSRLLRVGSFLLGLALSFLVGLLLHRSDLSAKLEAFGLKCDNRKEIIRAVVENNLNASFVTIGLLASVPDLSQSIWVSFTKETYFLRSDVTRISWLQRVLESDREAFERRMNASIVGLDYNLKIVPRTTDTEYAPTIYASEDVGSYIMADPMSLPTVKPGIENARDTGIVSVTAPDLYGGVWRMACYLAYYGESNPASLTTVDMRRQTCLGYVGVSLAVEVVFASVLSRFVDDVEMDVAAAYVPSQAYEFLPSYNCIPGADSCELFLYDPAGRAQEKSTAIVQWSYGFQNFEIRCYAKQSLWLSALYSIIAWPLLMSILVILLYVLVYLILKRLESFERDKLCMEKFNDDLRAAKLAAEAADRAKSSFLATVSHEIRTPMNGVIGMTNLLMGTELNSQQLEYVKIAQASGNSLVSLINDVLDLSKIEAGKMEIESVPFDLRSVIEDVISVFEEKIQQNHIEVSALVHDSVPPCLIGDPGKLKQVLVNIVGNAMKFTKKGSIFVCVRIVALEDQSLSFPTETVASPFSGSNDPDAQLMKVVPIQVKRKRRFSWSYLRRSPNDQPGVLEAALKPTEEPQIKLWQQWKDGVLGGDGYSSPALSMQFGTKESVEKWRSWQPDEVMDLKDPPNVTVAISVEDTGIGIPLDLQYRLFQPFLQADSSTSREYGGTGIGLSICKKLVELMEGHLTVSSEPGEGSVFEMTVPLSRCGTTIGRVISNTPHDRSSEHTTPEHSDSPEPKLRGLRAMIVDGHHVRREVTASYLQRLGMVVQDAESPLSVLNLLKRKDTPSFQAVIVDLQGIEHAAALQLAKAVCKAVDRKTMPVVALSFSLSTAAQQELREAGFSLTVQKPLRQTTLAVGLLQAVGAQLQTIAKKVNSKMLAGKHILVVDDNLVNRRVASLMLSQYGASICSVPSGPEAISTLKKQEQKVDLVLMDIQMPGMDGYETTRHIRQWELESCKECFIPDASNILSWRDGSGCQHCRIPIVAVTADVMKGTHDLCFEAGMDHYISKPLDQRQLRLVLERFLK</sequence>
<feature type="region of interest" description="Disordered" evidence="7">
    <location>
        <begin position="744"/>
        <end position="770"/>
    </location>
</feature>
<dbReference type="PROSITE" id="PS50110">
    <property type="entry name" value="RESPONSE_REGULATORY"/>
    <property type="match status" value="2"/>
</dbReference>
<evidence type="ECO:0000259" key="9">
    <source>
        <dbReference type="PROSITE" id="PS50109"/>
    </source>
</evidence>
<dbReference type="InterPro" id="IPR005467">
    <property type="entry name" value="His_kinase_dom"/>
</dbReference>
<feature type="transmembrane region" description="Helical" evidence="8">
    <location>
        <begin position="340"/>
        <end position="362"/>
    </location>
</feature>
<evidence type="ECO:0000256" key="3">
    <source>
        <dbReference type="ARBA" id="ARBA00022692"/>
    </source>
</evidence>
<organism evidence="11 12">
    <name type="scientific">Sphagnum troendelagicum</name>
    <dbReference type="NCBI Taxonomy" id="128251"/>
    <lineage>
        <taxon>Eukaryota</taxon>
        <taxon>Viridiplantae</taxon>
        <taxon>Streptophyta</taxon>
        <taxon>Embryophyta</taxon>
        <taxon>Bryophyta</taxon>
        <taxon>Sphagnophytina</taxon>
        <taxon>Sphagnopsida</taxon>
        <taxon>Sphagnales</taxon>
        <taxon>Sphagnaceae</taxon>
        <taxon>Sphagnum</taxon>
    </lineage>
</organism>
<dbReference type="InterPro" id="IPR042240">
    <property type="entry name" value="CHASE_sf"/>
</dbReference>
<feature type="modified residue" description="4-aspartylphosphate" evidence="6">
    <location>
        <position position="826"/>
    </location>
</feature>
<feature type="domain" description="Histidine kinase" evidence="9">
    <location>
        <begin position="402"/>
        <end position="737"/>
    </location>
</feature>
<feature type="domain" description="Response regulatory" evidence="10">
    <location>
        <begin position="914"/>
        <end position="1056"/>
    </location>
</feature>
<feature type="domain" description="Response regulatory" evidence="10">
    <location>
        <begin position="774"/>
        <end position="894"/>
    </location>
</feature>
<keyword evidence="12" id="KW-1185">Reference proteome</keyword>
<dbReference type="InterPro" id="IPR003661">
    <property type="entry name" value="HisK_dim/P_dom"/>
</dbReference>
<dbReference type="InterPro" id="IPR004358">
    <property type="entry name" value="Sig_transdc_His_kin-like_C"/>
</dbReference>
<name>A0ABP0TSW6_9BRYO</name>
<evidence type="ECO:0000259" key="10">
    <source>
        <dbReference type="PROSITE" id="PS50110"/>
    </source>
</evidence>
<dbReference type="InterPro" id="IPR001789">
    <property type="entry name" value="Sig_transdc_resp-reg_receiver"/>
</dbReference>
<evidence type="ECO:0000256" key="8">
    <source>
        <dbReference type="SAM" id="Phobius"/>
    </source>
</evidence>
<dbReference type="CDD" id="cd16922">
    <property type="entry name" value="HATPase_EvgS-ArcB-TorS-like"/>
    <property type="match status" value="1"/>
</dbReference>
<evidence type="ECO:0000256" key="7">
    <source>
        <dbReference type="SAM" id="MobiDB-lite"/>
    </source>
</evidence>
<dbReference type="PROSITE" id="PS50109">
    <property type="entry name" value="HIS_KIN"/>
    <property type="match status" value="1"/>
</dbReference>
<dbReference type="CDD" id="cd17546">
    <property type="entry name" value="REC_hyHK_CKI1_RcsC-like"/>
    <property type="match status" value="1"/>
</dbReference>
<dbReference type="Gene3D" id="3.40.50.2300">
    <property type="match status" value="2"/>
</dbReference>
<dbReference type="PRINTS" id="PR00344">
    <property type="entry name" value="BCTRLSENSOR"/>
</dbReference>
<dbReference type="Gene3D" id="3.30.565.10">
    <property type="entry name" value="Histidine kinase-like ATPase, C-terminal domain"/>
    <property type="match status" value="1"/>
</dbReference>
<protein>
    <recommendedName>
        <fullName evidence="13">Histidine kinase</fullName>
    </recommendedName>
</protein>
<dbReference type="SMART" id="SM00448">
    <property type="entry name" value="REC"/>
    <property type="match status" value="2"/>
</dbReference>
<dbReference type="Pfam" id="PF00512">
    <property type="entry name" value="HisKA"/>
    <property type="match status" value="1"/>
</dbReference>
<evidence type="ECO:0000313" key="11">
    <source>
        <dbReference type="EMBL" id="CAK9203762.1"/>
    </source>
</evidence>
<dbReference type="SUPFAM" id="SSF52172">
    <property type="entry name" value="CheY-like"/>
    <property type="match status" value="2"/>
</dbReference>
<dbReference type="InterPro" id="IPR056839">
    <property type="entry name" value="Receiver_AHK4/CRE1_1st"/>
</dbReference>
<dbReference type="Pfam" id="PF02518">
    <property type="entry name" value="HATPase_c"/>
    <property type="match status" value="1"/>
</dbReference>